<dbReference type="PANTHER" id="PTHR24559">
    <property type="entry name" value="TRANSPOSON TY3-I GAG-POL POLYPROTEIN"/>
    <property type="match status" value="1"/>
</dbReference>
<organism evidence="1 2">
    <name type="scientific">Tanacetum coccineum</name>
    <dbReference type="NCBI Taxonomy" id="301880"/>
    <lineage>
        <taxon>Eukaryota</taxon>
        <taxon>Viridiplantae</taxon>
        <taxon>Streptophyta</taxon>
        <taxon>Embryophyta</taxon>
        <taxon>Tracheophyta</taxon>
        <taxon>Spermatophyta</taxon>
        <taxon>Magnoliopsida</taxon>
        <taxon>eudicotyledons</taxon>
        <taxon>Gunneridae</taxon>
        <taxon>Pentapetalae</taxon>
        <taxon>asterids</taxon>
        <taxon>campanulids</taxon>
        <taxon>Asterales</taxon>
        <taxon>Asteraceae</taxon>
        <taxon>Asteroideae</taxon>
        <taxon>Anthemideae</taxon>
        <taxon>Anthemidinae</taxon>
        <taxon>Tanacetum</taxon>
    </lineage>
</organism>
<proteinExistence type="predicted"/>
<gene>
    <name evidence="1" type="ORF">Tco_1090205</name>
</gene>
<sequence>MCMFALTMSTDELNNIKEARTDHAWIKAMQEELHQFDRLKKTVAFADEGSSNSDTDKIMARMDAMTMKMDAQYKEIQSHAKCNHCRGNHSTTDYNDDDTPMSREEEANFMQTFQHTRFYNDYSDRDSNCDNWRASERNKYNRDYDRPKTDDIYDIQKQLCDFMKSQQSTNAFVKDTCMLAIFHDRIEESVEVFMDYFSVFGNSYDNYLNNLDKMLQRCKDSNLVLNWEKCHFVVKEGIVVGHKVSVACLEVNKAKIDLISKLPPLVMSKALEAF</sequence>
<dbReference type="InterPro" id="IPR043128">
    <property type="entry name" value="Rev_trsase/Diguanyl_cyclase"/>
</dbReference>
<dbReference type="SUPFAM" id="SSF56672">
    <property type="entry name" value="DNA/RNA polymerases"/>
    <property type="match status" value="1"/>
</dbReference>
<dbReference type="InterPro" id="IPR053134">
    <property type="entry name" value="RNA-dir_DNA_polymerase"/>
</dbReference>
<dbReference type="Proteomes" id="UP001151760">
    <property type="component" value="Unassembled WGS sequence"/>
</dbReference>
<dbReference type="Gene3D" id="3.30.70.270">
    <property type="match status" value="1"/>
</dbReference>
<evidence type="ECO:0000313" key="1">
    <source>
        <dbReference type="EMBL" id="GJT94687.1"/>
    </source>
</evidence>
<comment type="caution">
    <text evidence="1">The sequence shown here is derived from an EMBL/GenBank/DDBJ whole genome shotgun (WGS) entry which is preliminary data.</text>
</comment>
<dbReference type="InterPro" id="IPR043502">
    <property type="entry name" value="DNA/RNA_pol_sf"/>
</dbReference>
<accession>A0ABQ5I5Q8</accession>
<dbReference type="PANTHER" id="PTHR24559:SF444">
    <property type="entry name" value="REVERSE TRANSCRIPTASE DOMAIN-CONTAINING PROTEIN"/>
    <property type="match status" value="1"/>
</dbReference>
<name>A0ABQ5I5Q8_9ASTR</name>
<dbReference type="EMBL" id="BQNB010020319">
    <property type="protein sequence ID" value="GJT94687.1"/>
    <property type="molecule type" value="Genomic_DNA"/>
</dbReference>
<evidence type="ECO:0008006" key="3">
    <source>
        <dbReference type="Google" id="ProtNLM"/>
    </source>
</evidence>
<keyword evidence="2" id="KW-1185">Reference proteome</keyword>
<protein>
    <recommendedName>
        <fullName evidence="3">Reverse transcriptase</fullName>
    </recommendedName>
</protein>
<reference evidence="1" key="1">
    <citation type="journal article" date="2022" name="Int. J. Mol. Sci.">
        <title>Draft Genome of Tanacetum Coccineum: Genomic Comparison of Closely Related Tanacetum-Family Plants.</title>
        <authorList>
            <person name="Yamashiro T."/>
            <person name="Shiraishi A."/>
            <person name="Nakayama K."/>
            <person name="Satake H."/>
        </authorList>
    </citation>
    <scope>NUCLEOTIDE SEQUENCE</scope>
</reference>
<reference evidence="1" key="2">
    <citation type="submission" date="2022-01" db="EMBL/GenBank/DDBJ databases">
        <authorList>
            <person name="Yamashiro T."/>
            <person name="Shiraishi A."/>
            <person name="Satake H."/>
            <person name="Nakayama K."/>
        </authorList>
    </citation>
    <scope>NUCLEOTIDE SEQUENCE</scope>
</reference>
<evidence type="ECO:0000313" key="2">
    <source>
        <dbReference type="Proteomes" id="UP001151760"/>
    </source>
</evidence>